<reference evidence="2 3" key="1">
    <citation type="submission" date="2016-04" db="EMBL/GenBank/DDBJ databases">
        <title>Genome sequence of Methanobrevibacter filiformis DSM 11501.</title>
        <authorList>
            <person name="Poehlein A."/>
            <person name="Seedorf H."/>
            <person name="Daniel R."/>
        </authorList>
    </citation>
    <scope>NUCLEOTIDE SEQUENCE [LARGE SCALE GENOMIC DNA]</scope>
    <source>
        <strain evidence="2 3">DSM 11501</strain>
    </source>
</reference>
<keyword evidence="1" id="KW-0472">Membrane</keyword>
<dbReference type="RefSeq" id="WP_066971361.1">
    <property type="nucleotide sequence ID" value="NZ_LWMT01000087.1"/>
</dbReference>
<dbReference type="Proteomes" id="UP000077066">
    <property type="component" value="Unassembled WGS sequence"/>
</dbReference>
<keyword evidence="1" id="KW-0812">Transmembrane</keyword>
<evidence type="ECO:0000256" key="1">
    <source>
        <dbReference type="SAM" id="Phobius"/>
    </source>
</evidence>
<organism evidence="2 3">
    <name type="scientific">Methanobrevibacter filiformis</name>
    <dbReference type="NCBI Taxonomy" id="55758"/>
    <lineage>
        <taxon>Archaea</taxon>
        <taxon>Methanobacteriati</taxon>
        <taxon>Methanobacteriota</taxon>
        <taxon>Methanomada group</taxon>
        <taxon>Methanobacteria</taxon>
        <taxon>Methanobacteriales</taxon>
        <taxon>Methanobacteriaceae</taxon>
        <taxon>Methanobrevibacter</taxon>
    </lineage>
</organism>
<evidence type="ECO:0000313" key="2">
    <source>
        <dbReference type="EMBL" id="KZX15730.1"/>
    </source>
</evidence>
<comment type="caution">
    <text evidence="2">The sequence shown here is derived from an EMBL/GenBank/DDBJ whole genome shotgun (WGS) entry which is preliminary data.</text>
</comment>
<sequence length="128" mass="14142">MNSKIIYSIITIVVVIAIVLLAINFLSGDENSYDLKVDYDGNWSGNYNLISNNLNDSDFEEVNNVSGNGTATININKNSSQLIEVHINSKDKLENNTKKKLKASLIKNNGVLTESFTYNLSRGVELIA</sequence>
<dbReference type="EMBL" id="LWMT01000087">
    <property type="protein sequence ID" value="KZX15730.1"/>
    <property type="molecule type" value="Genomic_DNA"/>
</dbReference>
<name>A0A166DLP5_9EURY</name>
<dbReference type="AlphaFoldDB" id="A0A166DLP5"/>
<gene>
    <name evidence="2" type="ORF">MBFIL_05940</name>
</gene>
<keyword evidence="3" id="KW-1185">Reference proteome</keyword>
<dbReference type="PATRIC" id="fig|55758.3.peg.669"/>
<feature type="transmembrane region" description="Helical" evidence="1">
    <location>
        <begin position="6"/>
        <end position="26"/>
    </location>
</feature>
<accession>A0A166DLP5</accession>
<evidence type="ECO:0000313" key="3">
    <source>
        <dbReference type="Proteomes" id="UP000077066"/>
    </source>
</evidence>
<dbReference type="STRING" id="55758.MBFIL_05940"/>
<protein>
    <submittedName>
        <fullName evidence="2">Uncharacterized protein</fullName>
    </submittedName>
</protein>
<proteinExistence type="predicted"/>
<keyword evidence="1" id="KW-1133">Transmembrane helix</keyword>